<evidence type="ECO:0000313" key="2">
    <source>
        <dbReference type="EMBL" id="KIP07985.1"/>
    </source>
</evidence>
<dbReference type="OrthoDB" id="4062651at2759"/>
<proteinExistence type="predicted"/>
<evidence type="ECO:0000256" key="1">
    <source>
        <dbReference type="SAM" id="MobiDB-lite"/>
    </source>
</evidence>
<sequence>MSSTFTPADVVDMDREKDWAAKIGMMDWDNTRIVFTKRTLIEFLRYTGTTVDTNFSNIQKLPKYATFGKVTAGEASTQPATETSAPADTVSPVPESSSGSDFRPTRRVRTAPGGETHDIFGHHVDDDALAAAPPRDVPVAAAATAEPTHARTESNTFWDENNSDTKRGFRPTRRVREMPGGRDSIGDIL</sequence>
<organism evidence="2 3">
    <name type="scientific">Phlebiopsis gigantea (strain 11061_1 CR5-6)</name>
    <name type="common">White-rot fungus</name>
    <name type="synonym">Peniophora gigantea</name>
    <dbReference type="NCBI Taxonomy" id="745531"/>
    <lineage>
        <taxon>Eukaryota</taxon>
        <taxon>Fungi</taxon>
        <taxon>Dikarya</taxon>
        <taxon>Basidiomycota</taxon>
        <taxon>Agaricomycotina</taxon>
        <taxon>Agaricomycetes</taxon>
        <taxon>Polyporales</taxon>
        <taxon>Phanerochaetaceae</taxon>
        <taxon>Phlebiopsis</taxon>
    </lineage>
</organism>
<dbReference type="AlphaFoldDB" id="A0A0C3SBI2"/>
<dbReference type="EMBL" id="KN840487">
    <property type="protein sequence ID" value="KIP07985.1"/>
    <property type="molecule type" value="Genomic_DNA"/>
</dbReference>
<feature type="region of interest" description="Disordered" evidence="1">
    <location>
        <begin position="73"/>
        <end position="106"/>
    </location>
</feature>
<name>A0A0C3SBI2_PHLG1</name>
<keyword evidence="3" id="KW-1185">Reference proteome</keyword>
<gene>
    <name evidence="2" type="ORF">PHLGIDRAFT_117639</name>
</gene>
<reference evidence="2 3" key="1">
    <citation type="journal article" date="2014" name="PLoS Genet.">
        <title>Analysis of the Phlebiopsis gigantea genome, transcriptome and secretome provides insight into its pioneer colonization strategies of wood.</title>
        <authorList>
            <person name="Hori C."/>
            <person name="Ishida T."/>
            <person name="Igarashi K."/>
            <person name="Samejima M."/>
            <person name="Suzuki H."/>
            <person name="Master E."/>
            <person name="Ferreira P."/>
            <person name="Ruiz-Duenas F.J."/>
            <person name="Held B."/>
            <person name="Canessa P."/>
            <person name="Larrondo L.F."/>
            <person name="Schmoll M."/>
            <person name="Druzhinina I.S."/>
            <person name="Kubicek C.P."/>
            <person name="Gaskell J.A."/>
            <person name="Kersten P."/>
            <person name="St John F."/>
            <person name="Glasner J."/>
            <person name="Sabat G."/>
            <person name="Splinter BonDurant S."/>
            <person name="Syed K."/>
            <person name="Yadav J."/>
            <person name="Mgbeahuruike A.C."/>
            <person name="Kovalchuk A."/>
            <person name="Asiegbu F.O."/>
            <person name="Lackner G."/>
            <person name="Hoffmeister D."/>
            <person name="Rencoret J."/>
            <person name="Gutierrez A."/>
            <person name="Sun H."/>
            <person name="Lindquist E."/>
            <person name="Barry K."/>
            <person name="Riley R."/>
            <person name="Grigoriev I.V."/>
            <person name="Henrissat B."/>
            <person name="Kues U."/>
            <person name="Berka R.M."/>
            <person name="Martinez A.T."/>
            <person name="Covert S.F."/>
            <person name="Blanchette R.A."/>
            <person name="Cullen D."/>
        </authorList>
    </citation>
    <scope>NUCLEOTIDE SEQUENCE [LARGE SCALE GENOMIC DNA]</scope>
    <source>
        <strain evidence="2 3">11061_1 CR5-6</strain>
    </source>
</reference>
<dbReference type="Proteomes" id="UP000053257">
    <property type="component" value="Unassembled WGS sequence"/>
</dbReference>
<accession>A0A0C3SBI2</accession>
<feature type="compositionally biased region" description="Polar residues" evidence="1">
    <location>
        <begin position="74"/>
        <end position="86"/>
    </location>
</feature>
<protein>
    <submittedName>
        <fullName evidence="2">Uncharacterized protein</fullName>
    </submittedName>
</protein>
<evidence type="ECO:0000313" key="3">
    <source>
        <dbReference type="Proteomes" id="UP000053257"/>
    </source>
</evidence>
<feature type="region of interest" description="Disordered" evidence="1">
    <location>
        <begin position="141"/>
        <end position="189"/>
    </location>
</feature>
<dbReference type="HOGENOM" id="CLU_087386_0_0_1"/>